<dbReference type="Pfam" id="PF10294">
    <property type="entry name" value="Methyltransf_16"/>
    <property type="match status" value="1"/>
</dbReference>
<gene>
    <name evidence="1" type="ORF">OT_ostta01g06210</name>
</gene>
<dbReference type="GeneID" id="34945559"/>
<dbReference type="EMBL" id="CAID01000001">
    <property type="protein sequence ID" value="CEF96908.1"/>
    <property type="molecule type" value="Genomic_DNA"/>
</dbReference>
<dbReference type="KEGG" id="ota:OT_ostta01g06210"/>
<dbReference type="PANTHER" id="PTHR14614:SF98">
    <property type="entry name" value="S-ADENOSYL-L-METHIONINE-DEPENDENT METHYLTRANSFERASES SUPERFAMILY PROTEIN"/>
    <property type="match status" value="1"/>
</dbReference>
<evidence type="ECO:0000313" key="2">
    <source>
        <dbReference type="Proteomes" id="UP000009170"/>
    </source>
</evidence>
<dbReference type="AlphaFoldDB" id="A0A090N2V7"/>
<accession>A0A090N2V7</accession>
<dbReference type="InterPro" id="IPR029063">
    <property type="entry name" value="SAM-dependent_MTases_sf"/>
</dbReference>
<protein>
    <submittedName>
        <fullName evidence="1">Nicotinamide N-methyltransferase-like</fullName>
    </submittedName>
</protein>
<reference evidence="1 2" key="2">
    <citation type="journal article" date="2014" name="BMC Genomics">
        <title>An improved genome of the model marine alga Ostreococcus tauri unfolds by assessing Illumina de novo assemblies.</title>
        <authorList>
            <person name="Blanc-Mathieu R."/>
            <person name="Verhelst B."/>
            <person name="Derelle E."/>
            <person name="Rombauts S."/>
            <person name="Bouget F.Y."/>
            <person name="Carre I."/>
            <person name="Chateau A."/>
            <person name="Eyre-Walker A."/>
            <person name="Grimsley N."/>
            <person name="Moreau H."/>
            <person name="Piegu B."/>
            <person name="Rivals E."/>
            <person name="Schackwitz W."/>
            <person name="Van de Peer Y."/>
            <person name="Piganeau G."/>
        </authorList>
    </citation>
    <scope>NUCLEOTIDE SEQUENCE [LARGE SCALE GENOMIC DNA]</scope>
    <source>
        <strain evidence="2">OTTH 0595 / CCAP 157/2 / RCC745</strain>
    </source>
</reference>
<name>A0A090N2V7_OSTTA</name>
<organism evidence="1 2">
    <name type="scientific">Ostreococcus tauri</name>
    <name type="common">Marine green alga</name>
    <dbReference type="NCBI Taxonomy" id="70448"/>
    <lineage>
        <taxon>Eukaryota</taxon>
        <taxon>Viridiplantae</taxon>
        <taxon>Chlorophyta</taxon>
        <taxon>Mamiellophyceae</taxon>
        <taxon>Mamiellales</taxon>
        <taxon>Bathycoccaceae</taxon>
        <taxon>Ostreococcus</taxon>
    </lineage>
</organism>
<dbReference type="InParanoid" id="A0A090N2V7"/>
<dbReference type="InterPro" id="IPR019410">
    <property type="entry name" value="Methyltransf_16"/>
</dbReference>
<dbReference type="RefSeq" id="XP_022838372.1">
    <property type="nucleotide sequence ID" value="XM_022985502.1"/>
</dbReference>
<dbReference type="FunCoup" id="A0A090N2V7">
    <property type="interactions" value="1478"/>
</dbReference>
<evidence type="ECO:0000313" key="1">
    <source>
        <dbReference type="EMBL" id="CEF96908.1"/>
    </source>
</evidence>
<keyword evidence="2" id="KW-1185">Reference proteome</keyword>
<dbReference type="SUPFAM" id="SSF53335">
    <property type="entry name" value="S-adenosyl-L-methionine-dependent methyltransferases"/>
    <property type="match status" value="1"/>
</dbReference>
<sequence length="272" mass="30706">MNTRTALQPTPAALHPMPSKDSAIPRYAELIEEEGQGAFFTIANARLFAFDELTIEQNNEIESSCAGICWESAFALIAYLRRFSTFGDRRGGKALELGSGCGLLGLCAAKEFGFEEVVLTDTREALSAVTERNVERNRDVVGVEKARVMALNWENEEELDDVVKSGPYEVVFGTDVVFSKRLVGPLLRCVERCLSKDCPSVCYICIQKRSPDAHRRFVKMAGKVFEVKKVSKDQFSFAEDDECEIFELRFRAKDAHESRRKVKKEKKRKREG</sequence>
<dbReference type="Proteomes" id="UP000009170">
    <property type="component" value="Unassembled WGS sequence"/>
</dbReference>
<comment type="caution">
    <text evidence="1">The sequence shown here is derived from an EMBL/GenBank/DDBJ whole genome shotgun (WGS) entry which is preliminary data.</text>
</comment>
<dbReference type="PANTHER" id="PTHR14614">
    <property type="entry name" value="HEPATOCELLULAR CARCINOMA-ASSOCIATED ANTIGEN"/>
    <property type="match status" value="1"/>
</dbReference>
<dbReference type="STRING" id="70448.A0A090N2V7"/>
<dbReference type="OrthoDB" id="498826at2759"/>
<proteinExistence type="predicted"/>
<reference evidence="2" key="1">
    <citation type="journal article" date="2006" name="Proc. Natl. Acad. Sci. U.S.A.">
        <title>Genome analysis of the smallest free-living eukaryote Ostreococcus tauri unveils many unique features.</title>
        <authorList>
            <person name="Derelle E."/>
            <person name="Ferraz C."/>
            <person name="Rombauts S."/>
            <person name="Rouze P."/>
            <person name="Worden A.Z."/>
            <person name="Robbens S."/>
            <person name="Partensky F."/>
            <person name="Degroeve S."/>
            <person name="Echeynie S."/>
            <person name="Cooke R."/>
            <person name="Saeys Y."/>
            <person name="Wuyts J."/>
            <person name="Jabbari K."/>
            <person name="Bowler C."/>
            <person name="Panaud O."/>
            <person name="Piegu B."/>
            <person name="Ball S.G."/>
            <person name="Ral J.-P."/>
            <person name="Bouget F.-Y."/>
            <person name="Piganeau G."/>
            <person name="De Baets B."/>
            <person name="Picard A."/>
            <person name="Delseny M."/>
            <person name="Demaille J."/>
            <person name="Van de Peer Y."/>
            <person name="Moreau H."/>
        </authorList>
    </citation>
    <scope>NUCLEOTIDE SEQUENCE [LARGE SCALE GENOMIC DNA]</scope>
    <source>
        <strain evidence="2">OTTH 0595 / CCAP 157/2 / RCC745</strain>
    </source>
</reference>
<dbReference type="Gene3D" id="3.40.50.150">
    <property type="entry name" value="Vaccinia Virus protein VP39"/>
    <property type="match status" value="1"/>
</dbReference>